<dbReference type="InterPro" id="IPR000536">
    <property type="entry name" value="Nucl_hrmn_rcpt_lig-bd"/>
</dbReference>
<feature type="domain" description="Nuclear receptor" evidence="12">
    <location>
        <begin position="22"/>
        <end position="97"/>
    </location>
</feature>
<dbReference type="GO" id="GO:0000978">
    <property type="term" value="F:RNA polymerase II cis-regulatory region sequence-specific DNA binding"/>
    <property type="evidence" value="ECO:0007669"/>
    <property type="project" value="InterPro"/>
</dbReference>
<feature type="compositionally biased region" description="Polar residues" evidence="11">
    <location>
        <begin position="108"/>
        <end position="124"/>
    </location>
</feature>
<keyword evidence="6" id="KW-0805">Transcription regulation</keyword>
<dbReference type="InterPro" id="IPR049636">
    <property type="entry name" value="HNF4-like_DBD"/>
</dbReference>
<feature type="region of interest" description="Disordered" evidence="11">
    <location>
        <begin position="504"/>
        <end position="523"/>
    </location>
</feature>
<keyword evidence="8" id="KW-0804">Transcription</keyword>
<evidence type="ECO:0000256" key="9">
    <source>
        <dbReference type="ARBA" id="ARBA00023170"/>
    </source>
</evidence>
<evidence type="ECO:0000256" key="2">
    <source>
        <dbReference type="ARBA" id="ARBA00005993"/>
    </source>
</evidence>
<evidence type="ECO:0000256" key="1">
    <source>
        <dbReference type="ARBA" id="ARBA00004123"/>
    </source>
</evidence>
<dbReference type="PANTHER" id="PTHR24083">
    <property type="entry name" value="NUCLEAR HORMONE RECEPTOR"/>
    <property type="match status" value="1"/>
</dbReference>
<dbReference type="Proteomes" id="UP000218231">
    <property type="component" value="Unassembled WGS sequence"/>
</dbReference>
<evidence type="ECO:0000256" key="5">
    <source>
        <dbReference type="ARBA" id="ARBA00022833"/>
    </source>
</evidence>
<comment type="caution">
    <text evidence="14">The sequence shown here is derived from an EMBL/GenBank/DDBJ whole genome shotgun (WGS) entry which is preliminary data.</text>
</comment>
<evidence type="ECO:0000313" key="14">
    <source>
        <dbReference type="EMBL" id="PAV88529.1"/>
    </source>
</evidence>
<keyword evidence="4" id="KW-0863">Zinc-finger</keyword>
<evidence type="ECO:0008006" key="16">
    <source>
        <dbReference type="Google" id="ProtNLM"/>
    </source>
</evidence>
<dbReference type="EMBL" id="LIAE01006516">
    <property type="protein sequence ID" value="PAV88529.1"/>
    <property type="molecule type" value="Genomic_DNA"/>
</dbReference>
<proteinExistence type="inferred from homology"/>
<dbReference type="SMART" id="SM00399">
    <property type="entry name" value="ZnF_C4"/>
    <property type="match status" value="1"/>
</dbReference>
<dbReference type="InterPro" id="IPR050274">
    <property type="entry name" value="Nuclear_hormone_rcpt_NR2"/>
</dbReference>
<dbReference type="InterPro" id="IPR035500">
    <property type="entry name" value="NHR-like_dom_sf"/>
</dbReference>
<dbReference type="PRINTS" id="PR00047">
    <property type="entry name" value="STROIDFINGER"/>
</dbReference>
<keyword evidence="10" id="KW-0539">Nucleus</keyword>
<evidence type="ECO:0000256" key="7">
    <source>
        <dbReference type="ARBA" id="ARBA00023125"/>
    </source>
</evidence>
<dbReference type="SUPFAM" id="SSF48508">
    <property type="entry name" value="Nuclear receptor ligand-binding domain"/>
    <property type="match status" value="1"/>
</dbReference>
<evidence type="ECO:0000256" key="8">
    <source>
        <dbReference type="ARBA" id="ARBA00023163"/>
    </source>
</evidence>
<keyword evidence="3" id="KW-0479">Metal-binding</keyword>
<keyword evidence="5" id="KW-0862">Zinc</keyword>
<name>A0A2A2LQX0_9BILA</name>
<keyword evidence="9" id="KW-0675">Receptor</keyword>
<comment type="subcellular location">
    <subcellularLocation>
        <location evidence="1">Nucleus</location>
    </subcellularLocation>
</comment>
<comment type="similarity">
    <text evidence="2">Belongs to the nuclear hormone receptor family.</text>
</comment>
<dbReference type="Gene3D" id="3.30.50.10">
    <property type="entry name" value="Erythroid Transcription Factor GATA-1, subunit A"/>
    <property type="match status" value="1"/>
</dbReference>
<evidence type="ECO:0000313" key="15">
    <source>
        <dbReference type="Proteomes" id="UP000218231"/>
    </source>
</evidence>
<evidence type="ECO:0000256" key="6">
    <source>
        <dbReference type="ARBA" id="ARBA00023015"/>
    </source>
</evidence>
<evidence type="ECO:0000256" key="3">
    <source>
        <dbReference type="ARBA" id="ARBA00022723"/>
    </source>
</evidence>
<keyword evidence="7" id="KW-0238">DNA-binding</keyword>
<dbReference type="GO" id="GO:0003700">
    <property type="term" value="F:DNA-binding transcription factor activity"/>
    <property type="evidence" value="ECO:0007669"/>
    <property type="project" value="InterPro"/>
</dbReference>
<accession>A0A2A2LQX0</accession>
<feature type="domain" description="NR LBD" evidence="13">
    <location>
        <begin position="152"/>
        <end position="402"/>
    </location>
</feature>
<dbReference type="InterPro" id="IPR001628">
    <property type="entry name" value="Znf_hrmn_rcpt"/>
</dbReference>
<dbReference type="SMART" id="SM00430">
    <property type="entry name" value="HOLI"/>
    <property type="match status" value="1"/>
</dbReference>
<evidence type="ECO:0000256" key="4">
    <source>
        <dbReference type="ARBA" id="ARBA00022771"/>
    </source>
</evidence>
<keyword evidence="15" id="KW-1185">Reference proteome</keyword>
<dbReference type="PROSITE" id="PS51030">
    <property type="entry name" value="NUCLEAR_REC_DBD_2"/>
    <property type="match status" value="1"/>
</dbReference>
<sequence length="523" mass="58057">MGNNVKTEEVDAKEETSKSNGELVCCVCGDVATGRHYGAIACNGCKGFYRRTIRRQYKYTCRFENNCSLNKHNRAICRACRYMRCVKAGMKEEQVQNERDIIGKRVRTNSGTSTNYNGRTSSGSLKRHQSCEDGQVSKRSSPEMATDDPWGDHESLIEALLLSENTIQNLRDTVIKQTGSVEYSTQPEQSGEDKGRIASINDIFKSLHSQLLLVIEWAKTLPPFTKLSTEDQTILLKNFASQHIVLCVSYRSKDAPDFLKLINDSLIPRASSLMDEKQTGLYYLKDCEKVMDEMVAPMRYLKMDDSEFVAIKACVLFNPVAKGLSAESVAYIMKTRRRIFAALQHYVQTNKPEDKTRIGDLLLFTLGPLSSLANSFSEDVMVTNLIGAARIDQLMAELILADSEEPRCGQKRDLLVCNDALNQQPHSVASPGFPCFSPSPHNPPVDFQLQSADNSLHPILPPSTESLPLTTDDASFDGCNAFGTYNIFESASCTNSPTITSSNPMWSSSALSNDPSSIYSNCL</sequence>
<dbReference type="OrthoDB" id="5771769at2759"/>
<organism evidence="14 15">
    <name type="scientific">Diploscapter pachys</name>
    <dbReference type="NCBI Taxonomy" id="2018661"/>
    <lineage>
        <taxon>Eukaryota</taxon>
        <taxon>Metazoa</taxon>
        <taxon>Ecdysozoa</taxon>
        <taxon>Nematoda</taxon>
        <taxon>Chromadorea</taxon>
        <taxon>Rhabditida</taxon>
        <taxon>Rhabditina</taxon>
        <taxon>Rhabditomorpha</taxon>
        <taxon>Rhabditoidea</taxon>
        <taxon>Rhabditidae</taxon>
        <taxon>Diploscapter</taxon>
    </lineage>
</organism>
<dbReference type="Gene3D" id="1.10.565.10">
    <property type="entry name" value="Retinoid X Receptor"/>
    <property type="match status" value="1"/>
</dbReference>
<evidence type="ECO:0000256" key="10">
    <source>
        <dbReference type="ARBA" id="ARBA00023242"/>
    </source>
</evidence>
<gene>
    <name evidence="14" type="ORF">WR25_10860</name>
</gene>
<evidence type="ECO:0000259" key="12">
    <source>
        <dbReference type="PROSITE" id="PS51030"/>
    </source>
</evidence>
<dbReference type="Pfam" id="PF00104">
    <property type="entry name" value="Hormone_recep"/>
    <property type="match status" value="1"/>
</dbReference>
<dbReference type="SUPFAM" id="SSF57716">
    <property type="entry name" value="Glucocorticoid receptor-like (DNA-binding domain)"/>
    <property type="match status" value="1"/>
</dbReference>
<dbReference type="FunFam" id="3.30.50.10:FF:000030">
    <property type="entry name" value="Nuclear Hormone Receptor family"/>
    <property type="match status" value="1"/>
</dbReference>
<evidence type="ECO:0000259" key="13">
    <source>
        <dbReference type="PROSITE" id="PS51843"/>
    </source>
</evidence>
<feature type="region of interest" description="Disordered" evidence="11">
    <location>
        <begin position="103"/>
        <end position="148"/>
    </location>
</feature>
<dbReference type="STRING" id="2018661.A0A2A2LQX0"/>
<dbReference type="Pfam" id="PF00105">
    <property type="entry name" value="zf-C4"/>
    <property type="match status" value="1"/>
</dbReference>
<dbReference type="PRINTS" id="PR00398">
    <property type="entry name" value="STRDHORMONER"/>
</dbReference>
<reference evidence="14 15" key="1">
    <citation type="journal article" date="2017" name="Curr. Biol.">
        <title>Genome architecture and evolution of a unichromosomal asexual nematode.</title>
        <authorList>
            <person name="Fradin H."/>
            <person name="Zegar C."/>
            <person name="Gutwein M."/>
            <person name="Lucas J."/>
            <person name="Kovtun M."/>
            <person name="Corcoran D."/>
            <person name="Baugh L.R."/>
            <person name="Kiontke K."/>
            <person name="Gunsalus K."/>
            <person name="Fitch D.H."/>
            <person name="Piano F."/>
        </authorList>
    </citation>
    <scope>NUCLEOTIDE SEQUENCE [LARGE SCALE GENOMIC DNA]</scope>
    <source>
        <strain evidence="14">PF1309</strain>
    </source>
</reference>
<dbReference type="GO" id="GO:0008270">
    <property type="term" value="F:zinc ion binding"/>
    <property type="evidence" value="ECO:0007669"/>
    <property type="project" value="UniProtKB-KW"/>
</dbReference>
<evidence type="ECO:0000256" key="11">
    <source>
        <dbReference type="SAM" id="MobiDB-lite"/>
    </source>
</evidence>
<dbReference type="PROSITE" id="PS51843">
    <property type="entry name" value="NR_LBD"/>
    <property type="match status" value="1"/>
</dbReference>
<dbReference type="InterPro" id="IPR001723">
    <property type="entry name" value="Nuclear_hrmn_rcpt"/>
</dbReference>
<protein>
    <recommendedName>
        <fullName evidence="16">Nuclear receptor domain-containing protein</fullName>
    </recommendedName>
</protein>
<dbReference type="AlphaFoldDB" id="A0A2A2LQX0"/>
<dbReference type="CDD" id="cd06960">
    <property type="entry name" value="NR_DBD_HNF4A"/>
    <property type="match status" value="1"/>
</dbReference>
<dbReference type="GO" id="GO:0005634">
    <property type="term" value="C:nucleus"/>
    <property type="evidence" value="ECO:0007669"/>
    <property type="project" value="UniProtKB-SubCell"/>
</dbReference>
<dbReference type="InterPro" id="IPR013088">
    <property type="entry name" value="Znf_NHR/GATA"/>
</dbReference>